<protein>
    <submittedName>
        <fullName evidence="4">DsbA family protein</fullName>
    </submittedName>
</protein>
<evidence type="ECO:0000256" key="2">
    <source>
        <dbReference type="SAM" id="Phobius"/>
    </source>
</evidence>
<keyword evidence="2" id="KW-0812">Transmembrane</keyword>
<dbReference type="EMBL" id="JBHUEA010000019">
    <property type="protein sequence ID" value="MFD1722337.1"/>
    <property type="molecule type" value="Genomic_DNA"/>
</dbReference>
<feature type="domain" description="Thioredoxin-like fold" evidence="3">
    <location>
        <begin position="106"/>
        <end position="277"/>
    </location>
</feature>
<keyword evidence="2" id="KW-1133">Transmembrane helix</keyword>
<comment type="caution">
    <text evidence="4">The sequence shown here is derived from an EMBL/GenBank/DDBJ whole genome shotgun (WGS) entry which is preliminary data.</text>
</comment>
<proteinExistence type="predicted"/>
<dbReference type="InterPro" id="IPR036249">
    <property type="entry name" value="Thioredoxin-like_sf"/>
</dbReference>
<dbReference type="Pfam" id="PF13462">
    <property type="entry name" value="Thioredoxin_4"/>
    <property type="match status" value="1"/>
</dbReference>
<feature type="region of interest" description="Disordered" evidence="1">
    <location>
        <begin position="1"/>
        <end position="31"/>
    </location>
</feature>
<dbReference type="SUPFAM" id="SSF52833">
    <property type="entry name" value="Thioredoxin-like"/>
    <property type="match status" value="1"/>
</dbReference>
<sequence length="289" mass="31024">MTGGRRPSNARRRELARTKAQQQREAQQRRDRRRRIALQASIGAVLIAVVVVITLVLTKAQPPVTAIPQHMPDGGITISGPDLQAVRGPAATSTTSAGSRTSFEGKVLIQEWEDFGCPACQRFEQTNAAQIEQLVRSGAAVVQYFPVAILDNRFAPGDDYSTRAANAAAAVANWSPDAYRAFHAALFRPGVQPAEGGAGLGDDRLVQIAQQVGAGHLPEIRRAVHDRRFTGWIAARTRDFTHNRGPLAAVDFPTTWQGPSTPTVLVDGHYYDGTTDFGAFVTGTAGSTG</sequence>
<reference evidence="5" key="1">
    <citation type="journal article" date="2019" name="Int. J. Syst. Evol. Microbiol.">
        <title>The Global Catalogue of Microorganisms (GCM) 10K type strain sequencing project: providing services to taxonomists for standard genome sequencing and annotation.</title>
        <authorList>
            <consortium name="The Broad Institute Genomics Platform"/>
            <consortium name="The Broad Institute Genome Sequencing Center for Infectious Disease"/>
            <person name="Wu L."/>
            <person name="Ma J."/>
        </authorList>
    </citation>
    <scope>NUCLEOTIDE SEQUENCE [LARGE SCALE GENOMIC DNA]</scope>
    <source>
        <strain evidence="5">CGMCC 1.12471</strain>
    </source>
</reference>
<feature type="transmembrane region" description="Helical" evidence="2">
    <location>
        <begin position="36"/>
        <end position="57"/>
    </location>
</feature>
<keyword evidence="5" id="KW-1185">Reference proteome</keyword>
<evidence type="ECO:0000313" key="4">
    <source>
        <dbReference type="EMBL" id="MFD1722337.1"/>
    </source>
</evidence>
<dbReference type="Proteomes" id="UP001597347">
    <property type="component" value="Unassembled WGS sequence"/>
</dbReference>
<dbReference type="Gene3D" id="3.40.30.10">
    <property type="entry name" value="Glutaredoxin"/>
    <property type="match status" value="1"/>
</dbReference>
<keyword evidence="2" id="KW-0472">Membrane</keyword>
<name>A0ABW4LIH7_9MICO</name>
<evidence type="ECO:0000256" key="1">
    <source>
        <dbReference type="SAM" id="MobiDB-lite"/>
    </source>
</evidence>
<gene>
    <name evidence="4" type="ORF">ACFSBI_12330</name>
</gene>
<accession>A0ABW4LIH7</accession>
<dbReference type="RefSeq" id="WP_377935351.1">
    <property type="nucleotide sequence ID" value="NZ_JBHUEA010000019.1"/>
</dbReference>
<evidence type="ECO:0000259" key="3">
    <source>
        <dbReference type="Pfam" id="PF13462"/>
    </source>
</evidence>
<organism evidence="4 5">
    <name type="scientific">Amnibacterium endophyticum</name>
    <dbReference type="NCBI Taxonomy" id="2109337"/>
    <lineage>
        <taxon>Bacteria</taxon>
        <taxon>Bacillati</taxon>
        <taxon>Actinomycetota</taxon>
        <taxon>Actinomycetes</taxon>
        <taxon>Micrococcales</taxon>
        <taxon>Microbacteriaceae</taxon>
        <taxon>Amnibacterium</taxon>
    </lineage>
</organism>
<evidence type="ECO:0000313" key="5">
    <source>
        <dbReference type="Proteomes" id="UP001597347"/>
    </source>
</evidence>
<dbReference type="InterPro" id="IPR012336">
    <property type="entry name" value="Thioredoxin-like_fold"/>
</dbReference>